<accession>A0A0F9Q6K7</accession>
<protein>
    <submittedName>
        <fullName evidence="1">Uncharacterized protein</fullName>
    </submittedName>
</protein>
<comment type="caution">
    <text evidence="1">The sequence shown here is derived from an EMBL/GenBank/DDBJ whole genome shotgun (WGS) entry which is preliminary data.</text>
</comment>
<reference evidence="1" key="1">
    <citation type="journal article" date="2015" name="Nature">
        <title>Complex archaea that bridge the gap between prokaryotes and eukaryotes.</title>
        <authorList>
            <person name="Spang A."/>
            <person name="Saw J.H."/>
            <person name="Jorgensen S.L."/>
            <person name="Zaremba-Niedzwiedzka K."/>
            <person name="Martijn J."/>
            <person name="Lind A.E."/>
            <person name="van Eijk R."/>
            <person name="Schleper C."/>
            <person name="Guy L."/>
            <person name="Ettema T.J."/>
        </authorList>
    </citation>
    <scope>NUCLEOTIDE SEQUENCE</scope>
</reference>
<sequence length="58" mass="6459">MFDFDCAVQERAEEFALLEYGCELQFLLEGIQVELSAKAAQHICENSVGDYGVQLSPC</sequence>
<evidence type="ECO:0000313" key="1">
    <source>
        <dbReference type="EMBL" id="KKN32597.1"/>
    </source>
</evidence>
<organism evidence="1">
    <name type="scientific">marine sediment metagenome</name>
    <dbReference type="NCBI Taxonomy" id="412755"/>
    <lineage>
        <taxon>unclassified sequences</taxon>
        <taxon>metagenomes</taxon>
        <taxon>ecological metagenomes</taxon>
    </lineage>
</organism>
<proteinExistence type="predicted"/>
<gene>
    <name evidence="1" type="ORF">LCGC14_0812200</name>
</gene>
<dbReference type="EMBL" id="LAZR01002241">
    <property type="protein sequence ID" value="KKN32597.1"/>
    <property type="molecule type" value="Genomic_DNA"/>
</dbReference>
<name>A0A0F9Q6K7_9ZZZZ</name>
<dbReference type="AlphaFoldDB" id="A0A0F9Q6K7"/>